<dbReference type="SFLD" id="SFLDG01129">
    <property type="entry name" value="C1.5:_HAD__Beta-PGM__Phosphata"/>
    <property type="match status" value="1"/>
</dbReference>
<proteinExistence type="predicted"/>
<organism evidence="5 6">
    <name type="scientific">Acinetobacter stercoris</name>
    <dbReference type="NCBI Taxonomy" id="2126983"/>
    <lineage>
        <taxon>Bacteria</taxon>
        <taxon>Pseudomonadati</taxon>
        <taxon>Pseudomonadota</taxon>
        <taxon>Gammaproteobacteria</taxon>
        <taxon>Moraxellales</taxon>
        <taxon>Moraxellaceae</taxon>
        <taxon>Acinetobacter</taxon>
    </lineage>
</organism>
<dbReference type="PANTHER" id="PTHR46470">
    <property type="entry name" value="N-ACYLNEURAMINATE-9-PHOSPHATASE"/>
    <property type="match status" value="1"/>
</dbReference>
<sequence length="228" mass="25704">MNIRAVLFDLDNTLTHREQSITVFSQRLANAYQSFLNQIDILEIKQIIEYIDHGGYPLLERLTHKTIGASVAYALIEQLDWKSKPDPDELTQFWFDEFGLSAVPMSGAFSVLETLKQQNYKLAVVSNGGHATRQTIIKGLGFEHFFDEIISSERIGISKPHPEIFLKSCALLGVSPQYSLFIGDHPVNDFMGAKDAGLKALLLEGFHEHDINDTTAKITRLSQIFEHL</sequence>
<dbReference type="PANTHER" id="PTHR46470:SF2">
    <property type="entry name" value="GLYCERALDEHYDE 3-PHOSPHATE PHOSPHATASE"/>
    <property type="match status" value="1"/>
</dbReference>
<dbReference type="InterPro" id="IPR006439">
    <property type="entry name" value="HAD-SF_hydro_IA"/>
</dbReference>
<evidence type="ECO:0000256" key="4">
    <source>
        <dbReference type="ARBA" id="ARBA00022842"/>
    </source>
</evidence>
<dbReference type="InterPro" id="IPR036412">
    <property type="entry name" value="HAD-like_sf"/>
</dbReference>
<dbReference type="PRINTS" id="PR00413">
    <property type="entry name" value="HADHALOGNASE"/>
</dbReference>
<evidence type="ECO:0000313" key="5">
    <source>
        <dbReference type="EMBL" id="SPL70441.1"/>
    </source>
</evidence>
<dbReference type="Gene3D" id="3.40.50.1000">
    <property type="entry name" value="HAD superfamily/HAD-like"/>
    <property type="match status" value="1"/>
</dbReference>
<protein>
    <submittedName>
        <fullName evidence="5">Phosphoglycolate phosphatase</fullName>
        <ecNumber evidence="5">3.1.3.18</ecNumber>
    </submittedName>
</protein>
<dbReference type="InterPro" id="IPR051400">
    <property type="entry name" value="HAD-like_hydrolase"/>
</dbReference>
<keyword evidence="4" id="KW-0460">Magnesium</keyword>
<dbReference type="EC" id="3.1.3.18" evidence="5"/>
<dbReference type="AlphaFoldDB" id="A0A2U3MYG6"/>
<dbReference type="EMBL" id="OOGT01000059">
    <property type="protein sequence ID" value="SPL70441.1"/>
    <property type="molecule type" value="Genomic_DNA"/>
</dbReference>
<keyword evidence="6" id="KW-1185">Reference proteome</keyword>
<keyword evidence="2" id="KW-0479">Metal-binding</keyword>
<dbReference type="NCBIfam" id="TIGR01509">
    <property type="entry name" value="HAD-SF-IA-v3"/>
    <property type="match status" value="1"/>
</dbReference>
<dbReference type="Proteomes" id="UP000245974">
    <property type="component" value="Unassembled WGS sequence"/>
</dbReference>
<keyword evidence="3 5" id="KW-0378">Hydrolase</keyword>
<dbReference type="GO" id="GO:0046872">
    <property type="term" value="F:metal ion binding"/>
    <property type="evidence" value="ECO:0007669"/>
    <property type="project" value="UniProtKB-KW"/>
</dbReference>
<evidence type="ECO:0000256" key="1">
    <source>
        <dbReference type="ARBA" id="ARBA00001946"/>
    </source>
</evidence>
<dbReference type="FunCoup" id="A0A2U3MYG6">
    <property type="interactions" value="129"/>
</dbReference>
<dbReference type="SFLD" id="SFLDS00003">
    <property type="entry name" value="Haloacid_Dehalogenase"/>
    <property type="match status" value="1"/>
</dbReference>
<dbReference type="GO" id="GO:0044281">
    <property type="term" value="P:small molecule metabolic process"/>
    <property type="evidence" value="ECO:0007669"/>
    <property type="project" value="UniProtKB-ARBA"/>
</dbReference>
<comment type="cofactor">
    <cofactor evidence="1">
        <name>Mg(2+)</name>
        <dbReference type="ChEBI" id="CHEBI:18420"/>
    </cofactor>
</comment>
<evidence type="ECO:0000256" key="2">
    <source>
        <dbReference type="ARBA" id="ARBA00022723"/>
    </source>
</evidence>
<gene>
    <name evidence="5" type="primary">gph_3</name>
    <name evidence="5" type="ORF">KPC_1619</name>
</gene>
<name>A0A2U3MYG6_9GAMM</name>
<evidence type="ECO:0000256" key="3">
    <source>
        <dbReference type="ARBA" id="ARBA00022801"/>
    </source>
</evidence>
<dbReference type="OrthoDB" id="367448at2"/>
<dbReference type="Pfam" id="PF00702">
    <property type="entry name" value="Hydrolase"/>
    <property type="match status" value="1"/>
</dbReference>
<dbReference type="NCBIfam" id="TIGR01549">
    <property type="entry name" value="HAD-SF-IA-v1"/>
    <property type="match status" value="1"/>
</dbReference>
<dbReference type="Gene3D" id="1.10.150.520">
    <property type="match status" value="1"/>
</dbReference>
<dbReference type="SUPFAM" id="SSF56784">
    <property type="entry name" value="HAD-like"/>
    <property type="match status" value="1"/>
</dbReference>
<accession>A0A2U3MYG6</accession>
<dbReference type="InParanoid" id="A0A2U3MYG6"/>
<evidence type="ECO:0000313" key="6">
    <source>
        <dbReference type="Proteomes" id="UP000245974"/>
    </source>
</evidence>
<reference evidence="6" key="1">
    <citation type="submission" date="2018-03" db="EMBL/GenBank/DDBJ databases">
        <authorList>
            <person name="Blom J."/>
        </authorList>
    </citation>
    <scope>NUCLEOTIDE SEQUENCE [LARGE SCALE GENOMIC DNA]</scope>
    <source>
        <strain evidence="6">KPC-SM-21</strain>
    </source>
</reference>
<dbReference type="RefSeq" id="WP_121973911.1">
    <property type="nucleotide sequence ID" value="NZ_OOGT01000059.1"/>
</dbReference>
<dbReference type="InterPro" id="IPR023214">
    <property type="entry name" value="HAD_sf"/>
</dbReference>
<dbReference type="GO" id="GO:0008967">
    <property type="term" value="F:phosphoglycolate phosphatase activity"/>
    <property type="evidence" value="ECO:0007669"/>
    <property type="project" value="UniProtKB-EC"/>
</dbReference>